<dbReference type="Pfam" id="PF06148">
    <property type="entry name" value="COG2_N"/>
    <property type="match status" value="1"/>
</dbReference>
<dbReference type="InterPro" id="IPR009316">
    <property type="entry name" value="COG2"/>
</dbReference>
<feature type="domain" description="Conserved oligomeric Golgi complex subunit 2 N-terminal" evidence="10">
    <location>
        <begin position="16"/>
        <end position="90"/>
    </location>
</feature>
<evidence type="ECO:0000256" key="8">
    <source>
        <dbReference type="ARBA" id="ARBA00031344"/>
    </source>
</evidence>
<dbReference type="GO" id="GO:0006891">
    <property type="term" value="P:intra-Golgi vesicle-mediated transport"/>
    <property type="evidence" value="ECO:0007669"/>
    <property type="project" value="TreeGrafter"/>
</dbReference>
<evidence type="ECO:0000259" key="10">
    <source>
        <dbReference type="Pfam" id="PF06148"/>
    </source>
</evidence>
<dbReference type="PANTHER" id="PTHR12961">
    <property type="entry name" value="CONSERVED OLIGOMERIC GOLGI COMPLEX COMPONENT 2"/>
    <property type="match status" value="1"/>
</dbReference>
<proteinExistence type="inferred from homology"/>
<dbReference type="InterPro" id="IPR024602">
    <property type="entry name" value="COG_su2_N"/>
</dbReference>
<name>A0A0C9QXR4_9HYME</name>
<gene>
    <name evidence="12" type="primary">ldlCp_1</name>
    <name evidence="12" type="ORF">g.51580</name>
</gene>
<dbReference type="GO" id="GO:0000139">
    <property type="term" value="C:Golgi membrane"/>
    <property type="evidence" value="ECO:0007669"/>
    <property type="project" value="UniProtKB-SubCell"/>
</dbReference>
<dbReference type="PANTHER" id="PTHR12961:SF0">
    <property type="entry name" value="CONSERVED OLIGOMERIC GOLGI COMPLEX SUBUNIT 2"/>
    <property type="match status" value="1"/>
</dbReference>
<dbReference type="GO" id="GO:0017119">
    <property type="term" value="C:Golgi transport complex"/>
    <property type="evidence" value="ECO:0007669"/>
    <property type="project" value="TreeGrafter"/>
</dbReference>
<protein>
    <recommendedName>
        <fullName evidence="3">Conserved oligomeric Golgi complex subunit 2</fullName>
    </recommendedName>
    <alternativeName>
        <fullName evidence="8">Component of oligomeric Golgi complex 2</fullName>
    </alternativeName>
</protein>
<feature type="transmembrane region" description="Helical" evidence="9">
    <location>
        <begin position="606"/>
        <end position="627"/>
    </location>
</feature>
<evidence type="ECO:0000256" key="5">
    <source>
        <dbReference type="ARBA" id="ARBA00022927"/>
    </source>
</evidence>
<evidence type="ECO:0000256" key="2">
    <source>
        <dbReference type="ARBA" id="ARBA00007603"/>
    </source>
</evidence>
<keyword evidence="5" id="KW-0653">Protein transport</keyword>
<keyword evidence="9" id="KW-0812">Transmembrane</keyword>
<dbReference type="InterPro" id="IPR024603">
    <property type="entry name" value="COG_complex_COG2_C"/>
</dbReference>
<dbReference type="Pfam" id="PF12022">
    <property type="entry name" value="COG2_C"/>
    <property type="match status" value="1"/>
</dbReference>
<feature type="domain" description="COG complex component COG2 C-terminal" evidence="11">
    <location>
        <begin position="365"/>
        <end position="678"/>
    </location>
</feature>
<keyword evidence="7 9" id="KW-0472">Membrane</keyword>
<comment type="subcellular location">
    <subcellularLocation>
        <location evidence="1">Golgi apparatus membrane</location>
        <topology evidence="1">Peripheral membrane protein</topology>
    </subcellularLocation>
</comment>
<accession>A0A0C9QXR4</accession>
<comment type="similarity">
    <text evidence="2">Belongs to the COG2 family.</text>
</comment>
<dbReference type="GO" id="GO:0007030">
    <property type="term" value="P:Golgi organization"/>
    <property type="evidence" value="ECO:0007669"/>
    <property type="project" value="InterPro"/>
</dbReference>
<reference evidence="12" key="1">
    <citation type="submission" date="2015-01" db="EMBL/GenBank/DDBJ databases">
        <title>Transcriptome Assembly of Fopius arisanus.</title>
        <authorList>
            <person name="Geib S."/>
        </authorList>
    </citation>
    <scope>NUCLEOTIDE SEQUENCE</scope>
</reference>
<evidence type="ECO:0000313" key="12">
    <source>
        <dbReference type="EMBL" id="JAG70247.1"/>
    </source>
</evidence>
<evidence type="ECO:0000259" key="11">
    <source>
        <dbReference type="Pfam" id="PF12022"/>
    </source>
</evidence>
<evidence type="ECO:0000256" key="9">
    <source>
        <dbReference type="SAM" id="Phobius"/>
    </source>
</evidence>
<keyword evidence="9" id="KW-1133">Transmembrane helix</keyword>
<organism evidence="12">
    <name type="scientific">Fopius arisanus</name>
    <dbReference type="NCBI Taxonomy" id="64838"/>
    <lineage>
        <taxon>Eukaryota</taxon>
        <taxon>Metazoa</taxon>
        <taxon>Ecdysozoa</taxon>
        <taxon>Arthropoda</taxon>
        <taxon>Hexapoda</taxon>
        <taxon>Insecta</taxon>
        <taxon>Pterygota</taxon>
        <taxon>Neoptera</taxon>
        <taxon>Endopterygota</taxon>
        <taxon>Hymenoptera</taxon>
        <taxon>Apocrita</taxon>
        <taxon>Ichneumonoidea</taxon>
        <taxon>Braconidae</taxon>
        <taxon>Opiinae</taxon>
        <taxon>Fopius</taxon>
    </lineage>
</organism>
<dbReference type="EMBL" id="GBYB01000480">
    <property type="protein sequence ID" value="JAG70247.1"/>
    <property type="molecule type" value="Transcribed_RNA"/>
</dbReference>
<keyword evidence="6" id="KW-0333">Golgi apparatus</keyword>
<evidence type="ECO:0000256" key="1">
    <source>
        <dbReference type="ARBA" id="ARBA00004395"/>
    </source>
</evidence>
<keyword evidence="4" id="KW-0813">Transport</keyword>
<evidence type="ECO:0000256" key="3">
    <source>
        <dbReference type="ARBA" id="ARBA00020977"/>
    </source>
</evidence>
<evidence type="ECO:0000256" key="4">
    <source>
        <dbReference type="ARBA" id="ARBA00022448"/>
    </source>
</evidence>
<evidence type="ECO:0000256" key="7">
    <source>
        <dbReference type="ARBA" id="ARBA00023136"/>
    </source>
</evidence>
<dbReference type="GO" id="GO:0015031">
    <property type="term" value="P:protein transport"/>
    <property type="evidence" value="ECO:0007669"/>
    <property type="project" value="UniProtKB-KW"/>
</dbReference>
<dbReference type="AlphaFoldDB" id="A0A0C9QXR4"/>
<sequence>MSKPQEFALPRAPEDLCFKSSDFIAPDFDVDNFLHDHRKLATLETMRDDLGVYLKILRSAMIELINKDYADFVNLSKDLIGLDKAIDQLECPLGQIREEVLQIHQTLDSATTEMSNGLEEDRRIREEKQCMHSLERVYKSLEKLKHILEESEFHQVDRLERGATEYNQLMFHASRCIQYISPDIQESIDALEKTLMTLLSRQLLSLLQERSEGPREGLARCLRIYVNLDRIREAEDLVRRRIVAPVVEDVIVERNIYNEPRGLQGLYDRLLEVLTVEMKGLLVLEGTLESDEGKGFNFIVNSYWVEVEEKIELRLKSIFAAGNPDLFHQRFRETLEYLSAVGRHCSNSRILQEFKTHPLYIQFMKKWNLPVYFQIRFQEIAGSVEQLLGESASPGAIKPRGNPQDFSLNQTEVVWGALEKCWSDGIFLQQLLHQFWKLNLQICSRFRVWVDNSLRQTWIWSSEGGAQGRLEFLVLLYSDVMKFEEKLERLLEFAEGRLGELFGRADDVLRVSLQEVRAGLRADRPGISEEIVRELLGKSLESLKQVSDIPRLFRRTMRERPTQACAYVRNAVGGLKEFREMYKDVGHHVVDQWMLMALSQLAEQSVIYFIIIIWSTVLAIIIFRYFISVKDVLESVQKTEESLRRLKKIRDKSSGVSQPETQGITDDEKIRVQLEIDVNTFCDSVKSFNIDVSSIGKLEELREIVEAAVKNKS</sequence>
<evidence type="ECO:0000256" key="6">
    <source>
        <dbReference type="ARBA" id="ARBA00023034"/>
    </source>
</evidence>